<evidence type="ECO:0000313" key="1">
    <source>
        <dbReference type="EMBL" id="KYZ75514.1"/>
    </source>
</evidence>
<accession>A0A154BNG2</accession>
<sequence>MYHIGILQLTQNLDDAVQGFKSGCAELGLPAEFYYKNADGNLMVLPELAANLADLKVDLIFACSTPATVAAAGLDGSIPIVFTPVFDPIGAGLVTSLEHPGGKLTGVAGMVKADAKVAFIHRLLPAAQNLGVLYHAADSNSLLELKHFRQAADPSFHVEEISIQRPEDLSQLADMLPPDLDALFLPIGKIVEDNFATIVYYADAVSLPIITSHAPNVAAGALGALVANHRQLGHDCAAKAARILNGTAPGDIAISIVKQPEIWLNHFAAQNLGITLSADLLSEATEVFE</sequence>
<keyword evidence="2" id="KW-1185">Reference proteome</keyword>
<dbReference type="RefSeq" id="WP_066244181.1">
    <property type="nucleotide sequence ID" value="NZ_LSGP01000023.1"/>
</dbReference>
<proteinExistence type="predicted"/>
<protein>
    <submittedName>
        <fullName evidence="1">ABC transporter substrate-binding protein</fullName>
    </submittedName>
</protein>
<dbReference type="STRING" id="1794912.AXX12_12425"/>
<gene>
    <name evidence="1" type="ORF">AXX12_12425</name>
</gene>
<comment type="caution">
    <text evidence="1">The sequence shown here is derived from an EMBL/GenBank/DDBJ whole genome shotgun (WGS) entry which is preliminary data.</text>
</comment>
<evidence type="ECO:0000313" key="2">
    <source>
        <dbReference type="Proteomes" id="UP000076268"/>
    </source>
</evidence>
<dbReference type="PANTHER" id="PTHR35271">
    <property type="entry name" value="ABC TRANSPORTER, SUBSTRATE-BINDING LIPOPROTEIN-RELATED"/>
    <property type="match status" value="1"/>
</dbReference>
<dbReference type="Gene3D" id="3.40.50.2300">
    <property type="match status" value="2"/>
</dbReference>
<dbReference type="EMBL" id="LSGP01000023">
    <property type="protein sequence ID" value="KYZ75514.1"/>
    <property type="molecule type" value="Genomic_DNA"/>
</dbReference>
<dbReference type="CDD" id="cd06325">
    <property type="entry name" value="PBP1_ABC_unchar_transporter"/>
    <property type="match status" value="1"/>
</dbReference>
<dbReference type="Proteomes" id="UP000076268">
    <property type="component" value="Unassembled WGS sequence"/>
</dbReference>
<dbReference type="OrthoDB" id="9776955at2"/>
<dbReference type="InterPro" id="IPR007487">
    <property type="entry name" value="ABC_transpt-TYRBP-like"/>
</dbReference>
<reference evidence="1 2" key="1">
    <citation type="submission" date="2016-02" db="EMBL/GenBank/DDBJ databases">
        <title>Anaerosporomusa subterraneum gen. nov., sp. nov., a spore-forming obligate anaerobe isolated from saprolite.</title>
        <authorList>
            <person name="Choi J.K."/>
            <person name="Shah M."/>
            <person name="Yee N."/>
        </authorList>
    </citation>
    <scope>NUCLEOTIDE SEQUENCE [LARGE SCALE GENOMIC DNA]</scope>
    <source>
        <strain evidence="1 2">RU4</strain>
    </source>
</reference>
<dbReference type="Pfam" id="PF04392">
    <property type="entry name" value="ABC_sub_bind"/>
    <property type="match status" value="1"/>
</dbReference>
<dbReference type="AlphaFoldDB" id="A0A154BNG2"/>
<organism evidence="1 2">
    <name type="scientific">Anaerosporomusa subterranea</name>
    <dbReference type="NCBI Taxonomy" id="1794912"/>
    <lineage>
        <taxon>Bacteria</taxon>
        <taxon>Bacillati</taxon>
        <taxon>Bacillota</taxon>
        <taxon>Negativicutes</taxon>
        <taxon>Acetonemataceae</taxon>
        <taxon>Anaerosporomusa</taxon>
    </lineage>
</organism>
<name>A0A154BNG2_ANASB</name>
<dbReference type="PANTHER" id="PTHR35271:SF1">
    <property type="entry name" value="ABC TRANSPORTER, SUBSTRATE-BINDING LIPOPROTEIN"/>
    <property type="match status" value="1"/>
</dbReference>